<name>A0AAX6MYQ6_9PEZI</name>
<comment type="caution">
    <text evidence="2">The sequence shown here is derived from an EMBL/GenBank/DDBJ whole genome shotgun (WGS) entry which is preliminary data.</text>
</comment>
<dbReference type="EMBL" id="JBANMG010000001">
    <property type="protein sequence ID" value="KAK6957312.1"/>
    <property type="molecule type" value="Genomic_DNA"/>
</dbReference>
<accession>A0AAX6MYQ6</accession>
<feature type="region of interest" description="Disordered" evidence="1">
    <location>
        <begin position="56"/>
        <end position="124"/>
    </location>
</feature>
<dbReference type="AlphaFoldDB" id="A0AAX6MYQ6"/>
<reference evidence="2 3" key="1">
    <citation type="journal article" date="2024" name="Front Chem Biol">
        <title>Unveiling the potential of Daldinia eschscholtzii MFLUCC 19-0629 through bioactivity and bioinformatics studies for enhanced sustainable agriculture production.</title>
        <authorList>
            <person name="Brooks S."/>
            <person name="Weaver J.A."/>
            <person name="Klomchit A."/>
            <person name="Alharthi S.A."/>
            <person name="Onlamun T."/>
            <person name="Nurani R."/>
            <person name="Vong T.K."/>
            <person name="Alberti F."/>
            <person name="Greco C."/>
        </authorList>
    </citation>
    <scope>NUCLEOTIDE SEQUENCE [LARGE SCALE GENOMIC DNA]</scope>
    <source>
        <strain evidence="2">MFLUCC 19-0629</strain>
    </source>
</reference>
<gene>
    <name evidence="2" type="ORF">Daesc_000095</name>
</gene>
<protein>
    <submittedName>
        <fullName evidence="2">Uncharacterized protein</fullName>
    </submittedName>
</protein>
<dbReference type="Proteomes" id="UP001369815">
    <property type="component" value="Unassembled WGS sequence"/>
</dbReference>
<feature type="region of interest" description="Disordered" evidence="1">
    <location>
        <begin position="1"/>
        <end position="29"/>
    </location>
</feature>
<evidence type="ECO:0000256" key="1">
    <source>
        <dbReference type="SAM" id="MobiDB-lite"/>
    </source>
</evidence>
<organism evidence="2 3">
    <name type="scientific">Daldinia eschscholtzii</name>
    <dbReference type="NCBI Taxonomy" id="292717"/>
    <lineage>
        <taxon>Eukaryota</taxon>
        <taxon>Fungi</taxon>
        <taxon>Dikarya</taxon>
        <taxon>Ascomycota</taxon>
        <taxon>Pezizomycotina</taxon>
        <taxon>Sordariomycetes</taxon>
        <taxon>Xylariomycetidae</taxon>
        <taxon>Xylariales</taxon>
        <taxon>Hypoxylaceae</taxon>
        <taxon>Daldinia</taxon>
    </lineage>
</organism>
<evidence type="ECO:0000313" key="3">
    <source>
        <dbReference type="Proteomes" id="UP001369815"/>
    </source>
</evidence>
<feature type="compositionally biased region" description="Polar residues" evidence="1">
    <location>
        <begin position="138"/>
        <end position="167"/>
    </location>
</feature>
<feature type="region of interest" description="Disordered" evidence="1">
    <location>
        <begin position="137"/>
        <end position="207"/>
    </location>
</feature>
<keyword evidence="3" id="KW-1185">Reference proteome</keyword>
<feature type="compositionally biased region" description="Basic and acidic residues" evidence="1">
    <location>
        <begin position="104"/>
        <end position="115"/>
    </location>
</feature>
<evidence type="ECO:0000313" key="2">
    <source>
        <dbReference type="EMBL" id="KAK6957312.1"/>
    </source>
</evidence>
<feature type="compositionally biased region" description="Basic and acidic residues" evidence="1">
    <location>
        <begin position="59"/>
        <end position="69"/>
    </location>
</feature>
<sequence length="264" mass="29345">MPPLALQADSTSNRQSLAPERPLLTSTSVTPSAINLQSDSFDQENQQLAANKLTTVDQTRQDRQTDEAHTFQVAQPGRPSDRETENAEEVIPKEQAIGQLEGQSRGKKEKTDPRRPVGNLFPDAANAFKTARELYTELESSGAMSPQSRPGQSYQSPARSRHSNPVTNRRPRYVNNGYDDSDDDSDDSADNTGQRSHGYPNLVKSDEVQQKELDNLLSMPEIDIPPEQRKGTPAAMSCTLMEHQKVCLTWLIQQEEDAHKKGGF</sequence>
<feature type="compositionally biased region" description="Acidic residues" evidence="1">
    <location>
        <begin position="179"/>
        <end position="189"/>
    </location>
</feature>
<proteinExistence type="predicted"/>